<feature type="chain" id="PRO_5043766289" evidence="4">
    <location>
        <begin position="20"/>
        <end position="420"/>
    </location>
</feature>
<organism evidence="5 6">
    <name type="scientific">Apatococcus lobatus</name>
    <dbReference type="NCBI Taxonomy" id="904363"/>
    <lineage>
        <taxon>Eukaryota</taxon>
        <taxon>Viridiplantae</taxon>
        <taxon>Chlorophyta</taxon>
        <taxon>core chlorophytes</taxon>
        <taxon>Trebouxiophyceae</taxon>
        <taxon>Chlorellales</taxon>
        <taxon>Chlorellaceae</taxon>
        <taxon>Apatococcus</taxon>
    </lineage>
</organism>
<dbReference type="GO" id="GO:0003723">
    <property type="term" value="F:RNA binding"/>
    <property type="evidence" value="ECO:0007669"/>
    <property type="project" value="InterPro"/>
</dbReference>
<dbReference type="Gene3D" id="3.90.730.10">
    <property type="entry name" value="Ribonuclease T2-like"/>
    <property type="match status" value="1"/>
</dbReference>
<dbReference type="PROSITE" id="PS00531">
    <property type="entry name" value="RNASE_T2_2"/>
    <property type="match status" value="1"/>
</dbReference>
<keyword evidence="6" id="KW-1185">Reference proteome</keyword>
<feature type="region of interest" description="Disordered" evidence="3">
    <location>
        <begin position="390"/>
        <end position="420"/>
    </location>
</feature>
<accession>A0AAW1RYP8</accession>
<dbReference type="Pfam" id="PF00445">
    <property type="entry name" value="Ribonuclease_T2"/>
    <property type="match status" value="1"/>
</dbReference>
<evidence type="ECO:0000256" key="3">
    <source>
        <dbReference type="SAM" id="MobiDB-lite"/>
    </source>
</evidence>
<dbReference type="PANTHER" id="PTHR11240:SF22">
    <property type="entry name" value="RIBONUCLEASE T2"/>
    <property type="match status" value="1"/>
</dbReference>
<evidence type="ECO:0000256" key="4">
    <source>
        <dbReference type="SAM" id="SignalP"/>
    </source>
</evidence>
<dbReference type="InterPro" id="IPR033130">
    <property type="entry name" value="RNase_T2_His_AS_2"/>
</dbReference>
<sequence length="420" mass="43820">MLALVAGTVFSTFAVVCQAAVYDGYSTTTGADPCTIGPNTWCQSTAAQQRCDVGNQAIGVCGYNTTRCPEQSVTAFCSNTTTLAANMTQLKFNGGLSGARGGDFGYYALSLYWPPSTCNATIVSNNSFCSQYTLAGNEAANHLVAHGLWPDFGSIYDTAPVGPSYSGSYQGWSQFCNGPDSMAYQCHVNGNLCPWANATAASFTQDSYEACMVANNISQCIISTDVVAQLGDQFKRYAPGYWSQPGSFINHEFFKHGSCVGGYLARNQTAFFEQVVNVTANNTAPGTVAYNMVHNNRGRTVSRTSLESAFYPTAVPQCQRSCNLDSVTYCIGRDAAGFPTELVQCPSGTLSSANCATYGCNTINIPAYPGQAAAPGVAPSGTPAFMAPQAAMSSQAGPQASTAGAGTATAPSVMSSSISG</sequence>
<evidence type="ECO:0000256" key="2">
    <source>
        <dbReference type="RuleBase" id="RU004328"/>
    </source>
</evidence>
<feature type="compositionally biased region" description="Low complexity" evidence="3">
    <location>
        <begin position="393"/>
        <end position="412"/>
    </location>
</feature>
<dbReference type="Proteomes" id="UP001438707">
    <property type="component" value="Unassembled WGS sequence"/>
</dbReference>
<dbReference type="PANTHER" id="PTHR11240">
    <property type="entry name" value="RIBONUCLEASE T2"/>
    <property type="match status" value="1"/>
</dbReference>
<dbReference type="InterPro" id="IPR036430">
    <property type="entry name" value="RNase_T2-like_sf"/>
</dbReference>
<comment type="similarity">
    <text evidence="1 2">Belongs to the RNase T2 family.</text>
</comment>
<reference evidence="5 6" key="1">
    <citation type="journal article" date="2024" name="Nat. Commun.">
        <title>Phylogenomics reveals the evolutionary origins of lichenization in chlorophyte algae.</title>
        <authorList>
            <person name="Puginier C."/>
            <person name="Libourel C."/>
            <person name="Otte J."/>
            <person name="Skaloud P."/>
            <person name="Haon M."/>
            <person name="Grisel S."/>
            <person name="Petersen M."/>
            <person name="Berrin J.G."/>
            <person name="Delaux P.M."/>
            <person name="Dal Grande F."/>
            <person name="Keller J."/>
        </authorList>
    </citation>
    <scope>NUCLEOTIDE SEQUENCE [LARGE SCALE GENOMIC DNA]</scope>
    <source>
        <strain evidence="5 6">SAG 2145</strain>
    </source>
</reference>
<evidence type="ECO:0000313" key="5">
    <source>
        <dbReference type="EMBL" id="KAK9838855.1"/>
    </source>
</evidence>
<gene>
    <name evidence="5" type="ORF">WJX74_004599</name>
</gene>
<dbReference type="GO" id="GO:0033897">
    <property type="term" value="F:ribonuclease T2 activity"/>
    <property type="evidence" value="ECO:0007669"/>
    <property type="project" value="InterPro"/>
</dbReference>
<keyword evidence="4" id="KW-0732">Signal</keyword>
<proteinExistence type="inferred from homology"/>
<dbReference type="EMBL" id="JALJOS010000005">
    <property type="protein sequence ID" value="KAK9838855.1"/>
    <property type="molecule type" value="Genomic_DNA"/>
</dbReference>
<evidence type="ECO:0000256" key="1">
    <source>
        <dbReference type="ARBA" id="ARBA00007469"/>
    </source>
</evidence>
<comment type="caution">
    <text evidence="5">The sequence shown here is derived from an EMBL/GenBank/DDBJ whole genome shotgun (WGS) entry which is preliminary data.</text>
</comment>
<dbReference type="InterPro" id="IPR001568">
    <property type="entry name" value="RNase_T2-like"/>
</dbReference>
<evidence type="ECO:0000313" key="6">
    <source>
        <dbReference type="Proteomes" id="UP001438707"/>
    </source>
</evidence>
<name>A0AAW1RYP8_9CHLO</name>
<dbReference type="SUPFAM" id="SSF55895">
    <property type="entry name" value="Ribonuclease Rh-like"/>
    <property type="match status" value="1"/>
</dbReference>
<feature type="signal peptide" evidence="4">
    <location>
        <begin position="1"/>
        <end position="19"/>
    </location>
</feature>
<dbReference type="AlphaFoldDB" id="A0AAW1RYP8"/>
<protein>
    <submittedName>
        <fullName evidence="5">Uncharacterized protein</fullName>
    </submittedName>
</protein>